<evidence type="ECO:0000313" key="7">
    <source>
        <dbReference type="EMBL" id="QKS69538.1"/>
    </source>
</evidence>
<organism evidence="7">
    <name type="scientific">Erysiphe necator associated virga-like virus 14</name>
    <dbReference type="NCBI Taxonomy" id="2744815"/>
    <lineage>
        <taxon>Viruses</taxon>
        <taxon>Riboviria</taxon>
        <taxon>Orthornavirae</taxon>
        <taxon>Kitrinoviricota</taxon>
        <taxon>Alsuviricetes</taxon>
        <taxon>Martellivirales</taxon>
        <taxon>Virgaviridae</taxon>
    </lineage>
</organism>
<keyword evidence="3" id="KW-0378">Hydrolase</keyword>
<dbReference type="GO" id="GO:0008174">
    <property type="term" value="F:mRNA methyltransferase activity"/>
    <property type="evidence" value="ECO:0007669"/>
    <property type="project" value="UniProtKB-UniRule"/>
</dbReference>
<evidence type="ECO:0000256" key="4">
    <source>
        <dbReference type="ARBA" id="ARBA00022840"/>
    </source>
</evidence>
<dbReference type="GO" id="GO:0032259">
    <property type="term" value="P:methylation"/>
    <property type="evidence" value="ECO:0007669"/>
    <property type="project" value="UniProtKB-KW"/>
</dbReference>
<dbReference type="GO" id="GO:0016556">
    <property type="term" value="P:mRNA modification"/>
    <property type="evidence" value="ECO:0007669"/>
    <property type="project" value="InterPro"/>
</dbReference>
<evidence type="ECO:0000256" key="3">
    <source>
        <dbReference type="ARBA" id="ARBA00022801"/>
    </source>
</evidence>
<sequence>MDHHDDVVVEALREMLERDFVKRGIVSKDVQRKVCMKMLREEDVVSDAEHKYNLASLMSTGCMPQHVIATDITRVHHSSIFLTGDEEKALVRNNRDLRIVFDGGMTVSHAMGFAQRGIDTERCLRHLNGYDGALIDIGGNYAMHRRAGRVVHSCTKCVTLREVHRMTERMVNNELSKGPGDQMDFCRGGAENCDVQATQAMCIHAMPDIDVNMWPKIMDRHGLTHVVGVFHFDTMMYQLEAGKLPDCGMVYHHDGADVVFHFENDPSFDYRHNWENLKKYAVPWALASTESEYTYVYEIIHSAGGVVTAEINRVMTAGLGRQIDMPLYAHIANEEWVVVESCVRNKEEGYSDMSHAAYERVKVQLPREMYEFMSMYGLSGDSVGEPMNKMAFMKMAMTYNSTRSFGEVCLTGKTRVSEFDMEALVDCMWHYVCWLRANNDQRVKAMNKALVAGQAIPNIPTIQALTLVPITIALAPLAKVGDLFGHYTKAFADAWRALISDRLRVPRMSDKPCYVKLRSIGFGQRKGFFHGAPLVTRRLVKPVVPLSEDEMVEHFLSSVDENESLSDDTVSSCDGGSSDTSEGSSETSVSSVEPEPLKVVSDVVAPVSSYNDDVINGDVRAREAARFTEYDELYSRRSPAPSIVGVTDNTGELYKDARSMLLEAALYNYDVGEGVIDRLRKMARDVAPGGHVNKLRVENENAGSDSGIVFFQVHADSSSPGLQEYGLCINPFNGRVHRVGRSADGKSATVTGCASSMVMTAEMCRVFNSYELASSVLRVLDTAKIPNATIELVSGVPGCGKTTEIVNEFTLEDAIITTVKHSREDTLAKLKKKFGLDCDIQVLNKRCRTNHSAAMHRFGTYGGVRTLFCDEGLMEFPGIMLSVIMKYQPKCVRIFGDPKQIGAIDRSPSMGVLMHPKFSLYSRITLRDTSKTMPGDVCVILTKLYGHMVYTTSPVRRSLMVRHVTDVAGPSYTQAVPGWEYMTVLTADRAKLLTGRGFVDGKKIEGDVKPDCARVFSVHEAQGQRFDRSSIVRMNPNTAAVLDSEQHVIVAISRHFYQCVYTTLVRDKLSALMETRVTDAELDAVMKPPEEWLVNKIQKLQGGN</sequence>
<keyword evidence="2" id="KW-0547">Nucleotide-binding</keyword>
<proteinExistence type="predicted"/>
<keyword evidence="4" id="KW-0067">ATP-binding</keyword>
<protein>
    <submittedName>
        <fullName evidence="7">Methyltransferase</fullName>
    </submittedName>
</protein>
<evidence type="ECO:0000256" key="1">
    <source>
        <dbReference type="ARBA" id="ARBA00022679"/>
    </source>
</evidence>
<dbReference type="InterPro" id="IPR027351">
    <property type="entry name" value="(+)RNA_virus_helicase_core_dom"/>
</dbReference>
<dbReference type="GO" id="GO:0003723">
    <property type="term" value="F:RNA binding"/>
    <property type="evidence" value="ECO:0007669"/>
    <property type="project" value="InterPro"/>
</dbReference>
<dbReference type="InterPro" id="IPR027417">
    <property type="entry name" value="P-loop_NTPase"/>
</dbReference>
<keyword evidence="1 7" id="KW-0808">Transferase</keyword>
<feature type="domain" description="Alphavirus-like MT" evidence="6">
    <location>
        <begin position="100"/>
        <end position="281"/>
    </location>
</feature>
<dbReference type="PROSITE" id="PS51743">
    <property type="entry name" value="ALPHAVIRUS_MT"/>
    <property type="match status" value="1"/>
</dbReference>
<feature type="compositionally biased region" description="Low complexity" evidence="5">
    <location>
        <begin position="567"/>
        <end position="593"/>
    </location>
</feature>
<evidence type="ECO:0000256" key="5">
    <source>
        <dbReference type="SAM" id="MobiDB-lite"/>
    </source>
</evidence>
<keyword evidence="7" id="KW-0489">Methyltransferase</keyword>
<reference evidence="7" key="1">
    <citation type="submission" date="2019-10" db="EMBL/GenBank/DDBJ databases">
        <title>The miscellaneous mycovirome associated to the plant pathogenic fungus Erysiphe necator.</title>
        <authorList>
            <person name="Rodriguez-Romero J."/>
            <person name="Chiapello M."/>
            <person name="Cordoba L."/>
            <person name="Turina M."/>
            <person name="Ayllon M.A."/>
        </authorList>
    </citation>
    <scope>NUCLEOTIDE SEQUENCE</scope>
    <source>
        <strain evidence="7">PMS4_DN12538</strain>
    </source>
</reference>
<dbReference type="GO" id="GO:0016787">
    <property type="term" value="F:hydrolase activity"/>
    <property type="evidence" value="ECO:0007669"/>
    <property type="project" value="UniProtKB-KW"/>
</dbReference>
<dbReference type="GO" id="GO:0006396">
    <property type="term" value="P:RNA processing"/>
    <property type="evidence" value="ECO:0007669"/>
    <property type="project" value="InterPro"/>
</dbReference>
<evidence type="ECO:0000256" key="2">
    <source>
        <dbReference type="ARBA" id="ARBA00022741"/>
    </source>
</evidence>
<dbReference type="EMBL" id="MN630183">
    <property type="protein sequence ID" value="QKS69538.1"/>
    <property type="molecule type" value="Genomic_RNA"/>
</dbReference>
<dbReference type="Pfam" id="PF01443">
    <property type="entry name" value="Viral_helicase1"/>
    <property type="match status" value="1"/>
</dbReference>
<dbReference type="Gene3D" id="3.40.50.300">
    <property type="entry name" value="P-loop containing nucleotide triphosphate hydrolases"/>
    <property type="match status" value="2"/>
</dbReference>
<feature type="region of interest" description="Disordered" evidence="5">
    <location>
        <begin position="557"/>
        <end position="595"/>
    </location>
</feature>
<dbReference type="GO" id="GO:0005524">
    <property type="term" value="F:ATP binding"/>
    <property type="evidence" value="ECO:0007669"/>
    <property type="project" value="UniProtKB-KW"/>
</dbReference>
<dbReference type="InterPro" id="IPR002588">
    <property type="entry name" value="Alphavirus-like_MT_dom"/>
</dbReference>
<name>A0A8E4CZL5_9VIRU</name>
<evidence type="ECO:0000259" key="6">
    <source>
        <dbReference type="PROSITE" id="PS51743"/>
    </source>
</evidence>
<accession>A0A8E4CZL5</accession>
<dbReference type="SUPFAM" id="SSF52540">
    <property type="entry name" value="P-loop containing nucleoside triphosphate hydrolases"/>
    <property type="match status" value="1"/>
</dbReference>